<dbReference type="PANTHER" id="PTHR46212:SF10">
    <property type="entry name" value="PEFLIN"/>
    <property type="match status" value="1"/>
</dbReference>
<keyword evidence="3" id="KW-0479">Metal-binding</keyword>
<evidence type="ECO:0000313" key="15">
    <source>
        <dbReference type="EnsemblMetazoa" id="XP_038064277.1"/>
    </source>
</evidence>
<evidence type="ECO:0000259" key="14">
    <source>
        <dbReference type="PROSITE" id="PS50222"/>
    </source>
</evidence>
<keyword evidence="16" id="KW-1185">Reference proteome</keyword>
<evidence type="ECO:0000256" key="8">
    <source>
        <dbReference type="ARBA" id="ARBA00023329"/>
    </source>
</evidence>
<proteinExistence type="predicted"/>
<dbReference type="GeneID" id="119734791"/>
<dbReference type="Proteomes" id="UP000887568">
    <property type="component" value="Unplaced"/>
</dbReference>
<evidence type="ECO:0000256" key="13">
    <source>
        <dbReference type="SAM" id="MobiDB-lite"/>
    </source>
</evidence>
<dbReference type="GO" id="GO:0005509">
    <property type="term" value="F:calcium ion binding"/>
    <property type="evidence" value="ECO:0007669"/>
    <property type="project" value="InterPro"/>
</dbReference>
<keyword evidence="7" id="KW-0472">Membrane</keyword>
<evidence type="ECO:0000256" key="2">
    <source>
        <dbReference type="ARBA" id="ARBA00022490"/>
    </source>
</evidence>
<dbReference type="GO" id="GO:0048208">
    <property type="term" value="P:COPII vesicle coating"/>
    <property type="evidence" value="ECO:0007669"/>
    <property type="project" value="TreeGrafter"/>
</dbReference>
<dbReference type="Gene3D" id="1.10.238.10">
    <property type="entry name" value="EF-hand"/>
    <property type="match status" value="1"/>
</dbReference>
<feature type="domain" description="EF-hand" evidence="14">
    <location>
        <begin position="80"/>
        <end position="115"/>
    </location>
</feature>
<keyword evidence="5" id="KW-0256">Endoplasmic reticulum</keyword>
<sequence length="250" mass="28427">MSWGGQQPAYNPNYQAHGQRPPMQGYHPSQPPPHQMSYGAPQHGYGAPPPQYNPQQYPAATGQQPGYQQPGYQQPGMPPGADPTLWHWFQAVDADHSGSISATELRQALVNGNWSHFNEETCRLMIGMFDKDRNGTINFSEFAALWKYIQDWKSCFERFDQDRSGNIDANELHHALKSFGYNVTPGFCSVLVQKFDRSDMRTMKLDDFIQCCVMIRSLTEAFKKKDAAARGIVRICYEDFLEMVLENAIH</sequence>
<dbReference type="SUPFAM" id="SSF47473">
    <property type="entry name" value="EF-hand"/>
    <property type="match status" value="1"/>
</dbReference>
<dbReference type="PROSITE" id="PS50222">
    <property type="entry name" value="EF_HAND_2"/>
    <property type="match status" value="2"/>
</dbReference>
<feature type="compositionally biased region" description="Polar residues" evidence="13">
    <location>
        <begin position="1"/>
        <end position="16"/>
    </location>
</feature>
<evidence type="ECO:0000256" key="9">
    <source>
        <dbReference type="ARBA" id="ARBA00037873"/>
    </source>
</evidence>
<dbReference type="OMA" id="NIDHVEM"/>
<evidence type="ECO:0000313" key="16">
    <source>
        <dbReference type="Proteomes" id="UP000887568"/>
    </source>
</evidence>
<feature type="region of interest" description="Disordered" evidence="13">
    <location>
        <begin position="1"/>
        <end position="78"/>
    </location>
</feature>
<accession>A0A914AKM2</accession>
<keyword evidence="8" id="KW-0968">Cytoplasmic vesicle</keyword>
<dbReference type="SMART" id="SM00054">
    <property type="entry name" value="EFh"/>
    <property type="match status" value="3"/>
</dbReference>
<reference evidence="15" key="1">
    <citation type="submission" date="2022-11" db="UniProtKB">
        <authorList>
            <consortium name="EnsemblMetazoa"/>
        </authorList>
    </citation>
    <scope>IDENTIFICATION</scope>
</reference>
<dbReference type="GO" id="GO:0012507">
    <property type="term" value="C:ER to Golgi transport vesicle membrane"/>
    <property type="evidence" value="ECO:0007669"/>
    <property type="project" value="UniProtKB-SubCell"/>
</dbReference>
<protein>
    <recommendedName>
        <fullName evidence="10">Peflin</fullName>
    </recommendedName>
    <alternativeName>
        <fullName evidence="11">PEF protein with a long N-terminal hydrophobic domain</fullName>
    </alternativeName>
    <alternativeName>
        <fullName evidence="12">Penta-EF hand domain-containing protein 1</fullName>
    </alternativeName>
</protein>
<keyword evidence="4" id="KW-0677">Repeat</keyword>
<organism evidence="15 16">
    <name type="scientific">Patiria miniata</name>
    <name type="common">Bat star</name>
    <name type="synonym">Asterina miniata</name>
    <dbReference type="NCBI Taxonomy" id="46514"/>
    <lineage>
        <taxon>Eukaryota</taxon>
        <taxon>Metazoa</taxon>
        <taxon>Echinodermata</taxon>
        <taxon>Eleutherozoa</taxon>
        <taxon>Asterozoa</taxon>
        <taxon>Asteroidea</taxon>
        <taxon>Valvatacea</taxon>
        <taxon>Valvatida</taxon>
        <taxon>Asterinidae</taxon>
        <taxon>Patiria</taxon>
    </lineage>
</organism>
<dbReference type="PANTHER" id="PTHR46212">
    <property type="entry name" value="PEFLIN"/>
    <property type="match status" value="1"/>
</dbReference>
<dbReference type="InterPro" id="IPR011992">
    <property type="entry name" value="EF-hand-dom_pair"/>
</dbReference>
<keyword evidence="6" id="KW-0106">Calcium</keyword>
<dbReference type="PROSITE" id="PS00018">
    <property type="entry name" value="EF_HAND_1"/>
    <property type="match status" value="2"/>
</dbReference>
<dbReference type="Pfam" id="PF13499">
    <property type="entry name" value="EF-hand_7"/>
    <property type="match status" value="2"/>
</dbReference>
<dbReference type="InterPro" id="IPR002048">
    <property type="entry name" value="EF_hand_dom"/>
</dbReference>
<evidence type="ECO:0000256" key="12">
    <source>
        <dbReference type="ARBA" id="ARBA00042606"/>
    </source>
</evidence>
<evidence type="ECO:0000256" key="4">
    <source>
        <dbReference type="ARBA" id="ARBA00022737"/>
    </source>
</evidence>
<evidence type="ECO:0000256" key="10">
    <source>
        <dbReference type="ARBA" id="ARBA00041025"/>
    </source>
</evidence>
<dbReference type="EnsemblMetazoa" id="XM_038208349.1">
    <property type="protein sequence ID" value="XP_038064277.1"/>
    <property type="gene ID" value="LOC119734791"/>
</dbReference>
<evidence type="ECO:0000256" key="3">
    <source>
        <dbReference type="ARBA" id="ARBA00022723"/>
    </source>
</evidence>
<evidence type="ECO:0000256" key="7">
    <source>
        <dbReference type="ARBA" id="ARBA00023136"/>
    </source>
</evidence>
<keyword evidence="2" id="KW-0963">Cytoplasm</keyword>
<evidence type="ECO:0000256" key="5">
    <source>
        <dbReference type="ARBA" id="ARBA00022824"/>
    </source>
</evidence>
<dbReference type="RefSeq" id="XP_038064277.1">
    <property type="nucleotide sequence ID" value="XM_038208349.1"/>
</dbReference>
<dbReference type="InterPro" id="IPR051426">
    <property type="entry name" value="Peflin/Sorcin_CaBP"/>
</dbReference>
<dbReference type="GO" id="GO:0048306">
    <property type="term" value="F:calcium-dependent protein binding"/>
    <property type="evidence" value="ECO:0007669"/>
    <property type="project" value="UniProtKB-ARBA"/>
</dbReference>
<dbReference type="OrthoDB" id="186625at2759"/>
<evidence type="ECO:0000256" key="1">
    <source>
        <dbReference type="ARBA" id="ARBA00004240"/>
    </source>
</evidence>
<feature type="compositionally biased region" description="Low complexity" evidence="13">
    <location>
        <begin position="53"/>
        <end position="75"/>
    </location>
</feature>
<dbReference type="AlphaFoldDB" id="A0A914AKM2"/>
<feature type="domain" description="EF-hand" evidence="14">
    <location>
        <begin position="147"/>
        <end position="182"/>
    </location>
</feature>
<dbReference type="CDD" id="cd16183">
    <property type="entry name" value="EFh_PEF_ALG-2"/>
    <property type="match status" value="1"/>
</dbReference>
<dbReference type="InterPro" id="IPR018247">
    <property type="entry name" value="EF_Hand_1_Ca_BS"/>
</dbReference>
<comment type="subcellular location">
    <subcellularLocation>
        <location evidence="9">Cytoplasmic vesicle</location>
        <location evidence="9">COPII-coated vesicle membrane</location>
        <topology evidence="9">Peripheral membrane protein</topology>
    </subcellularLocation>
    <subcellularLocation>
        <location evidence="1">Endoplasmic reticulum</location>
    </subcellularLocation>
</comment>
<name>A0A914AKM2_PATMI</name>
<dbReference type="GO" id="GO:0005783">
    <property type="term" value="C:endoplasmic reticulum"/>
    <property type="evidence" value="ECO:0007669"/>
    <property type="project" value="UniProtKB-SubCell"/>
</dbReference>
<evidence type="ECO:0000256" key="6">
    <source>
        <dbReference type="ARBA" id="ARBA00022837"/>
    </source>
</evidence>
<evidence type="ECO:0000256" key="11">
    <source>
        <dbReference type="ARBA" id="ARBA00041490"/>
    </source>
</evidence>